<proteinExistence type="predicted"/>
<feature type="region of interest" description="Disordered" evidence="1">
    <location>
        <begin position="1"/>
        <end position="64"/>
    </location>
</feature>
<dbReference type="AlphaFoldDB" id="L0DFL5"/>
<dbReference type="RefSeq" id="WP_015246795.1">
    <property type="nucleotide sequence ID" value="NC_019892.1"/>
</dbReference>
<dbReference type="KEGG" id="saci:Sinac_3389"/>
<evidence type="ECO:0000313" key="2">
    <source>
        <dbReference type="EMBL" id="AGA27650.1"/>
    </source>
</evidence>
<dbReference type="EMBL" id="CP003364">
    <property type="protein sequence ID" value="AGA27650.1"/>
    <property type="molecule type" value="Genomic_DNA"/>
</dbReference>
<keyword evidence="3" id="KW-1185">Reference proteome</keyword>
<evidence type="ECO:0000313" key="3">
    <source>
        <dbReference type="Proteomes" id="UP000010798"/>
    </source>
</evidence>
<dbReference type="STRING" id="886293.Sinac_3389"/>
<gene>
    <name evidence="2" type="ordered locus">Sinac_3389</name>
</gene>
<reference evidence="2 3" key="1">
    <citation type="submission" date="2012-02" db="EMBL/GenBank/DDBJ databases">
        <title>Complete sequence of chromosome of Singulisphaera acidiphila DSM 18658.</title>
        <authorList>
            <consortium name="US DOE Joint Genome Institute (JGI-PGF)"/>
            <person name="Lucas S."/>
            <person name="Copeland A."/>
            <person name="Lapidus A."/>
            <person name="Glavina del Rio T."/>
            <person name="Dalin E."/>
            <person name="Tice H."/>
            <person name="Bruce D."/>
            <person name="Goodwin L."/>
            <person name="Pitluck S."/>
            <person name="Peters L."/>
            <person name="Ovchinnikova G."/>
            <person name="Chertkov O."/>
            <person name="Kyrpides N."/>
            <person name="Mavromatis K."/>
            <person name="Ivanova N."/>
            <person name="Brettin T."/>
            <person name="Detter J.C."/>
            <person name="Han C."/>
            <person name="Larimer F."/>
            <person name="Land M."/>
            <person name="Hauser L."/>
            <person name="Markowitz V."/>
            <person name="Cheng J.-F."/>
            <person name="Hugenholtz P."/>
            <person name="Woyke T."/>
            <person name="Wu D."/>
            <person name="Tindall B."/>
            <person name="Pomrenke H."/>
            <person name="Brambilla E."/>
            <person name="Klenk H.-P."/>
            <person name="Eisen J.A."/>
        </authorList>
    </citation>
    <scope>NUCLEOTIDE SEQUENCE [LARGE SCALE GENOMIC DNA]</scope>
    <source>
        <strain evidence="3">ATCC BAA-1392 / DSM 18658 / VKM B-2454 / MOB10</strain>
    </source>
</reference>
<dbReference type="Proteomes" id="UP000010798">
    <property type="component" value="Chromosome"/>
</dbReference>
<dbReference type="HOGENOM" id="CLU_171119_0_0_0"/>
<name>L0DFL5_SINAD</name>
<protein>
    <submittedName>
        <fullName evidence="2">Uncharacterized protein</fullName>
    </submittedName>
</protein>
<dbReference type="OrthoDB" id="266522at2"/>
<evidence type="ECO:0000256" key="1">
    <source>
        <dbReference type="SAM" id="MobiDB-lite"/>
    </source>
</evidence>
<accession>L0DFL5</accession>
<feature type="compositionally biased region" description="Basic and acidic residues" evidence="1">
    <location>
        <begin position="17"/>
        <end position="40"/>
    </location>
</feature>
<organism evidence="2 3">
    <name type="scientific">Singulisphaera acidiphila (strain ATCC BAA-1392 / DSM 18658 / VKM B-2454 / MOB10)</name>
    <dbReference type="NCBI Taxonomy" id="886293"/>
    <lineage>
        <taxon>Bacteria</taxon>
        <taxon>Pseudomonadati</taxon>
        <taxon>Planctomycetota</taxon>
        <taxon>Planctomycetia</taxon>
        <taxon>Isosphaerales</taxon>
        <taxon>Isosphaeraceae</taxon>
        <taxon>Singulisphaera</taxon>
    </lineage>
</organism>
<sequence length="118" mass="13317">MPRIIDTHKPGFLPSDDPSRDRLDDPLGSKLPQDWDDRKATARAYRASQARATGTRRRSVDPCTSELDYSPAQLEFMLAMQAYKQASGRMFPTWSETLEVLTKLGYEKSLKPTVPGTK</sequence>